<dbReference type="InterPro" id="IPR023214">
    <property type="entry name" value="HAD_sf"/>
</dbReference>
<dbReference type="Pfam" id="PF00156">
    <property type="entry name" value="Pribosyltran"/>
    <property type="match status" value="1"/>
</dbReference>
<dbReference type="STRING" id="1138170.GA0061105_1116"/>
<dbReference type="AlphaFoldDB" id="A0A1C3Y7Q6"/>
<gene>
    <name evidence="2" type="ORF">GA0061105_1116</name>
</gene>
<reference evidence="2 3" key="1">
    <citation type="submission" date="2016-08" db="EMBL/GenBank/DDBJ databases">
        <authorList>
            <person name="Seilhamer J.J."/>
        </authorList>
    </citation>
    <scope>NUCLEOTIDE SEQUENCE [LARGE SCALE GENOMIC DNA]</scope>
    <source>
        <strain evidence="2 3">HBR26</strain>
    </source>
</reference>
<protein>
    <submittedName>
        <fullName evidence="2">Uncharacterized protein, HAD superfamily</fullName>
    </submittedName>
</protein>
<dbReference type="RefSeq" id="WP_092752794.1">
    <property type="nucleotide sequence ID" value="NZ_FMAJ01000011.1"/>
</dbReference>
<name>A0A1C3Y7Q6_9HYPH</name>
<proteinExistence type="predicted"/>
<dbReference type="InterPro" id="IPR000836">
    <property type="entry name" value="PRTase_dom"/>
</dbReference>
<organism evidence="2 3">
    <name type="scientific">Rhizobium aethiopicum</name>
    <dbReference type="NCBI Taxonomy" id="1138170"/>
    <lineage>
        <taxon>Bacteria</taxon>
        <taxon>Pseudomonadati</taxon>
        <taxon>Pseudomonadota</taxon>
        <taxon>Alphaproteobacteria</taxon>
        <taxon>Hyphomicrobiales</taxon>
        <taxon>Rhizobiaceae</taxon>
        <taxon>Rhizobium/Agrobacterium group</taxon>
        <taxon>Rhizobium</taxon>
    </lineage>
</organism>
<evidence type="ECO:0000259" key="1">
    <source>
        <dbReference type="Pfam" id="PF00156"/>
    </source>
</evidence>
<accession>A0A1C3Y7Q6</accession>
<dbReference type="Gene3D" id="3.40.50.1000">
    <property type="entry name" value="HAD superfamily/HAD-like"/>
    <property type="match status" value="1"/>
</dbReference>
<dbReference type="Proteomes" id="UP000198723">
    <property type="component" value="Unassembled WGS sequence"/>
</dbReference>
<dbReference type="Gene3D" id="3.40.50.2020">
    <property type="match status" value="1"/>
</dbReference>
<dbReference type="InterPro" id="IPR029057">
    <property type="entry name" value="PRTase-like"/>
</dbReference>
<dbReference type="CDD" id="cd06223">
    <property type="entry name" value="PRTases_typeI"/>
    <property type="match status" value="1"/>
</dbReference>
<dbReference type="SUPFAM" id="SSF53271">
    <property type="entry name" value="PRTase-like"/>
    <property type="match status" value="1"/>
</dbReference>
<feature type="domain" description="Phosphoribosyltransferase" evidence="1">
    <location>
        <begin position="16"/>
        <end position="136"/>
    </location>
</feature>
<sequence length="442" mass="50324">MQYRSISDLHKAIVNGLHMLPREIDLVVGIPRSGLLAANMLGLVANLPMTDLDSFIEGRVYSFGATKNTASFRSASDVRKVLVLDDSINTGGAMREAKAKLMAWERGAEFVFAAVYGLHDSVEHVDFVFEVVEQPRLFQWNFMHHGLLSKACIDIDGVLCLDPTDAENDDGPAYEAFLRNARALHKPTRFIAYLVTSRLEKYRSLTETWLRTNAIDYGKLIMLDLPSAAERRRRGTHARFKAAFYQQCDAEIFVESNLRQANEIARISNKPVLCTETHLMVLPTTPLRSLFNMRIPFDAFAFFRREQTMPEELRYTITDANNRAKSRTLVTWLGPRPDGFLEAIESIRKICTAKNEYPIIVLSDFQQELMSRAETPAEFIPQVHHLPSLSSGQYQDYVRRRYDLVLRKWAISREVTLGLSLEEFLAEQLSLRKGGTLRQAAD</sequence>
<dbReference type="EMBL" id="FMAJ01000011">
    <property type="protein sequence ID" value="SCB60435.1"/>
    <property type="molecule type" value="Genomic_DNA"/>
</dbReference>
<evidence type="ECO:0000313" key="3">
    <source>
        <dbReference type="Proteomes" id="UP000198723"/>
    </source>
</evidence>
<evidence type="ECO:0000313" key="2">
    <source>
        <dbReference type="EMBL" id="SCB60435.1"/>
    </source>
</evidence>